<proteinExistence type="predicted"/>
<dbReference type="AlphaFoldDB" id="A0A1X7TXK9"/>
<dbReference type="OrthoDB" id="428577at2759"/>
<reference evidence="1" key="1">
    <citation type="submission" date="2017-05" db="UniProtKB">
        <authorList>
            <consortium name="EnsemblMetazoa"/>
        </authorList>
    </citation>
    <scope>IDENTIFICATION</scope>
</reference>
<dbReference type="InParanoid" id="A0A1X7TXK9"/>
<organism evidence="1">
    <name type="scientific">Amphimedon queenslandica</name>
    <name type="common">Sponge</name>
    <dbReference type="NCBI Taxonomy" id="400682"/>
    <lineage>
        <taxon>Eukaryota</taxon>
        <taxon>Metazoa</taxon>
        <taxon>Porifera</taxon>
        <taxon>Demospongiae</taxon>
        <taxon>Heteroscleromorpha</taxon>
        <taxon>Haplosclerida</taxon>
        <taxon>Niphatidae</taxon>
        <taxon>Amphimedon</taxon>
    </lineage>
</organism>
<name>A0A1X7TXK9_AMPQE</name>
<evidence type="ECO:0000313" key="1">
    <source>
        <dbReference type="EnsemblMetazoa" id="Aqu2.1.20206_001"/>
    </source>
</evidence>
<accession>A0A1X7TXK9</accession>
<dbReference type="EnsemblMetazoa" id="Aqu2.1.20206_001">
    <property type="protein sequence ID" value="Aqu2.1.20206_001"/>
    <property type="gene ID" value="Aqu2.1.20206"/>
</dbReference>
<protein>
    <submittedName>
        <fullName evidence="1">Uncharacterized protein</fullName>
    </submittedName>
</protein>
<sequence>IEPEPLSHYKLLAFYEHTPATRIWSVHFVVTENKVYHIEVHKADVDYSSDVGGISKITLRVEGPPDSDSFTHCISITGTRDPLLSIAINTSLLSPINLVKEGD</sequence>